<name>A0A1L7WRW3_9HELO</name>
<dbReference type="AlphaFoldDB" id="A0A1L7WRW3"/>
<dbReference type="InterPro" id="IPR041891">
    <property type="entry name" value="Alpha_CA_prokaryot-like"/>
</dbReference>
<sequence>MKSLQLSSIFLFSALLVDLTMASCAHGTYLHKRKLHYKRAEESSSSNETVKTVEVGKFGYIGNIGPTNWVNLSPDNIACSTSTQQSPIDVTNTSTTLVTAGEVKITIPDLEEAEFENLGTTVEVVMEGKGGKTVIPGGKEFELKQFHFHSPSEHTIDGEYFPLEMHMVHESAEDSTLAVVSVLFSISAQANAPSTPLLLELTPSLSAISTPGSITATSPLKFESLISSISSQALHTYNGSLTTPPCKEGLEFFITSQPLELDVLSFNTFKAVLGFNSRFTQNAIGQANLLTASAGSVATGETAKNGTGVVAEEKAVVGEKKAVSGEANKTVTAGGENAVASGSAGAKVITVDGSQGKAKLHETVKGLTGVDLGALGF</sequence>
<dbReference type="STRING" id="576137.A0A1L7WRW3"/>
<evidence type="ECO:0000256" key="9">
    <source>
        <dbReference type="RuleBase" id="RU367011"/>
    </source>
</evidence>
<dbReference type="Pfam" id="PF00194">
    <property type="entry name" value="Carb_anhydrase"/>
    <property type="match status" value="1"/>
</dbReference>
<comment type="cofactor">
    <cofactor evidence="1 9">
        <name>Zn(2+)</name>
        <dbReference type="ChEBI" id="CHEBI:29105"/>
    </cofactor>
</comment>
<dbReference type="GO" id="GO:0004089">
    <property type="term" value="F:carbonate dehydratase activity"/>
    <property type="evidence" value="ECO:0007669"/>
    <property type="project" value="UniProtKB-UniRule"/>
</dbReference>
<evidence type="ECO:0000256" key="7">
    <source>
        <dbReference type="ARBA" id="ARBA00023239"/>
    </source>
</evidence>
<dbReference type="PROSITE" id="PS00162">
    <property type="entry name" value="ALPHA_CA_1"/>
    <property type="match status" value="1"/>
</dbReference>
<dbReference type="InterPro" id="IPR001148">
    <property type="entry name" value="CA_dom"/>
</dbReference>
<dbReference type="SUPFAM" id="SSF51069">
    <property type="entry name" value="Carbonic anhydrase"/>
    <property type="match status" value="1"/>
</dbReference>
<keyword evidence="9" id="KW-0732">Signal</keyword>
<dbReference type="EC" id="4.2.1.1" evidence="4 9"/>
<evidence type="ECO:0000256" key="6">
    <source>
        <dbReference type="ARBA" id="ARBA00022833"/>
    </source>
</evidence>
<reference evidence="11 12" key="1">
    <citation type="submission" date="2016-03" db="EMBL/GenBank/DDBJ databases">
        <authorList>
            <person name="Ploux O."/>
        </authorList>
    </citation>
    <scope>NUCLEOTIDE SEQUENCE [LARGE SCALE GENOMIC DNA]</scope>
    <source>
        <strain evidence="11 12">UAMH 11012</strain>
    </source>
</reference>
<dbReference type="EMBL" id="FJOG01000006">
    <property type="protein sequence ID" value="CZR55499.1"/>
    <property type="molecule type" value="Genomic_DNA"/>
</dbReference>
<dbReference type="GO" id="GO:0008270">
    <property type="term" value="F:zinc ion binding"/>
    <property type="evidence" value="ECO:0007669"/>
    <property type="project" value="UniProtKB-UniRule"/>
</dbReference>
<dbReference type="InterPro" id="IPR023561">
    <property type="entry name" value="Carbonic_anhydrase_a-class"/>
</dbReference>
<proteinExistence type="inferred from homology"/>
<accession>A0A1L7WRW3</accession>
<evidence type="ECO:0000256" key="2">
    <source>
        <dbReference type="ARBA" id="ARBA00002904"/>
    </source>
</evidence>
<dbReference type="CDD" id="cd03124">
    <property type="entry name" value="alpha_CA_prokaryotic_like"/>
    <property type="match status" value="1"/>
</dbReference>
<dbReference type="Proteomes" id="UP000184330">
    <property type="component" value="Unassembled WGS sequence"/>
</dbReference>
<dbReference type="InterPro" id="IPR036398">
    <property type="entry name" value="CA_dom_sf"/>
</dbReference>
<gene>
    <name evidence="11" type="ORF">PAC_05387</name>
</gene>
<dbReference type="PANTHER" id="PTHR18952">
    <property type="entry name" value="CARBONIC ANHYDRASE"/>
    <property type="match status" value="1"/>
</dbReference>
<evidence type="ECO:0000256" key="5">
    <source>
        <dbReference type="ARBA" id="ARBA00022723"/>
    </source>
</evidence>
<keyword evidence="5 9" id="KW-0479">Metal-binding</keyword>
<dbReference type="Gene3D" id="3.10.200.10">
    <property type="entry name" value="Alpha carbonic anhydrase"/>
    <property type="match status" value="1"/>
</dbReference>
<dbReference type="OrthoDB" id="429145at2759"/>
<evidence type="ECO:0000313" key="12">
    <source>
        <dbReference type="Proteomes" id="UP000184330"/>
    </source>
</evidence>
<keyword evidence="7 9" id="KW-0456">Lyase</keyword>
<evidence type="ECO:0000256" key="8">
    <source>
        <dbReference type="ARBA" id="ARBA00048348"/>
    </source>
</evidence>
<comment type="catalytic activity">
    <reaction evidence="8 9">
        <text>hydrogencarbonate + H(+) = CO2 + H2O</text>
        <dbReference type="Rhea" id="RHEA:10748"/>
        <dbReference type="ChEBI" id="CHEBI:15377"/>
        <dbReference type="ChEBI" id="CHEBI:15378"/>
        <dbReference type="ChEBI" id="CHEBI:16526"/>
        <dbReference type="ChEBI" id="CHEBI:17544"/>
        <dbReference type="EC" id="4.2.1.1"/>
    </reaction>
</comment>
<evidence type="ECO:0000259" key="10">
    <source>
        <dbReference type="PROSITE" id="PS51144"/>
    </source>
</evidence>
<dbReference type="PROSITE" id="PS51144">
    <property type="entry name" value="ALPHA_CA_2"/>
    <property type="match status" value="1"/>
</dbReference>
<protein>
    <recommendedName>
        <fullName evidence="4 9">Carbonic anhydrase</fullName>
        <ecNumber evidence="4 9">4.2.1.1</ecNumber>
    </recommendedName>
</protein>
<comment type="similarity">
    <text evidence="3 9">Belongs to the alpha-carbonic anhydrase family.</text>
</comment>
<evidence type="ECO:0000256" key="1">
    <source>
        <dbReference type="ARBA" id="ARBA00001947"/>
    </source>
</evidence>
<comment type="function">
    <text evidence="2 9">Reversible hydration of carbon dioxide.</text>
</comment>
<feature type="chain" id="PRO_5025091455" description="Carbonic anhydrase" evidence="9">
    <location>
        <begin position="23"/>
        <end position="377"/>
    </location>
</feature>
<keyword evidence="6 9" id="KW-0862">Zinc</keyword>
<evidence type="ECO:0000256" key="4">
    <source>
        <dbReference type="ARBA" id="ARBA00012925"/>
    </source>
</evidence>
<evidence type="ECO:0000313" key="11">
    <source>
        <dbReference type="EMBL" id="CZR55499.1"/>
    </source>
</evidence>
<dbReference type="InterPro" id="IPR018338">
    <property type="entry name" value="Carbonic_anhydrase_a-class_CS"/>
</dbReference>
<organism evidence="11 12">
    <name type="scientific">Phialocephala subalpina</name>
    <dbReference type="NCBI Taxonomy" id="576137"/>
    <lineage>
        <taxon>Eukaryota</taxon>
        <taxon>Fungi</taxon>
        <taxon>Dikarya</taxon>
        <taxon>Ascomycota</taxon>
        <taxon>Pezizomycotina</taxon>
        <taxon>Leotiomycetes</taxon>
        <taxon>Helotiales</taxon>
        <taxon>Mollisiaceae</taxon>
        <taxon>Phialocephala</taxon>
        <taxon>Phialocephala fortinii species complex</taxon>
    </lineage>
</organism>
<evidence type="ECO:0000256" key="3">
    <source>
        <dbReference type="ARBA" id="ARBA00010718"/>
    </source>
</evidence>
<dbReference type="SMART" id="SM01057">
    <property type="entry name" value="Carb_anhydrase"/>
    <property type="match status" value="1"/>
</dbReference>
<feature type="signal peptide" evidence="9">
    <location>
        <begin position="1"/>
        <end position="22"/>
    </location>
</feature>
<keyword evidence="12" id="KW-1185">Reference proteome</keyword>
<dbReference type="PANTHER" id="PTHR18952:SF265">
    <property type="entry name" value="CARBONIC ANHYDRASE"/>
    <property type="match status" value="1"/>
</dbReference>
<feature type="domain" description="Alpha-carbonic anhydrase" evidence="10">
    <location>
        <begin position="56"/>
        <end position="294"/>
    </location>
</feature>